<evidence type="ECO:0000256" key="4">
    <source>
        <dbReference type="ARBA" id="ARBA00022989"/>
    </source>
</evidence>
<gene>
    <name evidence="9" type="ORF">MMYC01_203393</name>
</gene>
<evidence type="ECO:0000256" key="2">
    <source>
        <dbReference type="ARBA" id="ARBA00022448"/>
    </source>
</evidence>
<dbReference type="SUPFAM" id="SSF103473">
    <property type="entry name" value="MFS general substrate transporter"/>
    <property type="match status" value="1"/>
</dbReference>
<comment type="caution">
    <text evidence="9">The sequence shown here is derived from an EMBL/GenBank/DDBJ whole genome shotgun (WGS) entry which is preliminary data.</text>
</comment>
<dbReference type="PROSITE" id="PS50850">
    <property type="entry name" value="MFS"/>
    <property type="match status" value="1"/>
</dbReference>
<evidence type="ECO:0000313" key="9">
    <source>
        <dbReference type="EMBL" id="KXX80635.1"/>
    </source>
</evidence>
<reference evidence="9 10" key="1">
    <citation type="journal article" date="2016" name="Genome Announc.">
        <title>Genome Sequence of Madurella mycetomatis mm55, Isolated from a Human Mycetoma Case in Sudan.</title>
        <authorList>
            <person name="Smit S."/>
            <person name="Derks M.F."/>
            <person name="Bervoets S."/>
            <person name="Fahal A."/>
            <person name="van Leeuwen W."/>
            <person name="van Belkum A."/>
            <person name="van de Sande W.W."/>
        </authorList>
    </citation>
    <scope>NUCLEOTIDE SEQUENCE [LARGE SCALE GENOMIC DNA]</scope>
    <source>
        <strain evidence="10">mm55</strain>
    </source>
</reference>
<dbReference type="VEuPathDB" id="FungiDB:MMYC01_203393"/>
<accession>A0A175WAK7</accession>
<evidence type="ECO:0000256" key="3">
    <source>
        <dbReference type="ARBA" id="ARBA00022692"/>
    </source>
</evidence>
<proteinExistence type="predicted"/>
<feature type="domain" description="Major facilitator superfamily (MFS) profile" evidence="8">
    <location>
        <begin position="1"/>
        <end position="512"/>
    </location>
</feature>
<feature type="transmembrane region" description="Helical" evidence="7">
    <location>
        <begin position="181"/>
        <end position="203"/>
    </location>
</feature>
<dbReference type="InterPro" id="IPR036259">
    <property type="entry name" value="MFS_trans_sf"/>
</dbReference>
<feature type="transmembrane region" description="Helical" evidence="7">
    <location>
        <begin position="489"/>
        <end position="509"/>
    </location>
</feature>
<evidence type="ECO:0000256" key="7">
    <source>
        <dbReference type="SAM" id="Phobius"/>
    </source>
</evidence>
<comment type="subcellular location">
    <subcellularLocation>
        <location evidence="1">Membrane</location>
        <topology evidence="1">Multi-pass membrane protein</topology>
    </subcellularLocation>
</comment>
<evidence type="ECO:0000256" key="5">
    <source>
        <dbReference type="ARBA" id="ARBA00023136"/>
    </source>
</evidence>
<dbReference type="OrthoDB" id="10262656at2759"/>
<dbReference type="GO" id="GO:0016020">
    <property type="term" value="C:membrane"/>
    <property type="evidence" value="ECO:0007669"/>
    <property type="project" value="UniProtKB-SubCell"/>
</dbReference>
<feature type="transmembrane region" description="Helical" evidence="7">
    <location>
        <begin position="81"/>
        <end position="106"/>
    </location>
</feature>
<dbReference type="PANTHER" id="PTHR23504">
    <property type="entry name" value="MAJOR FACILITATOR SUPERFAMILY DOMAIN-CONTAINING PROTEIN 10"/>
    <property type="match status" value="1"/>
</dbReference>
<keyword evidence="3 7" id="KW-0812">Transmembrane</keyword>
<dbReference type="GO" id="GO:0022857">
    <property type="term" value="F:transmembrane transporter activity"/>
    <property type="evidence" value="ECO:0007669"/>
    <property type="project" value="InterPro"/>
</dbReference>
<keyword evidence="5 7" id="KW-0472">Membrane</keyword>
<name>A0A175WAK7_9PEZI</name>
<sequence length="512" mass="55218">MSSISDIRLQLWVLGLIRATEAIAWTSIFPYAYFMIQSFEVSEHDIAFYSGALIAAFTFGEFLTGVVWARVCDKIGRKPTVLVGIFCGLVTALTLGLSRSVAVAIASRAFGGLFNPNVGLVQTCTGELARKEQRAEAFSLVTFIRSLGNLIGPVLGGLLADPVALYPSIFPQNSLWTSYPYLLPNLAVGLLQVLTFILAFLVLQETHPRMPGHPVTGLSVLQILKKLFIKRDLTKNATYAPLAEDSAGLEAQENAMEEHPLEDFQKEQGDGARTSSDSETFEADGPAKKLSDRTFTFQVILQILAVSLLAFHKVASDSLMGTFLALESGGSDKPADGAALRGISFPHSRVGFGFDTRMIGIIFFTEAIFRVAIQPTVIPWFISKLGALRAFRWVLGLYPAMYILTPFLPKIPSPFQFVLLLLDLWTKVAISSVGSICSAVLITNTSPSSQALARINGAAASFGCLARSVGPLLSGKLFAAGLQSGYLQIPFWTLGAVALVGAVESAFLLDHP</sequence>
<dbReference type="AlphaFoldDB" id="A0A175WAK7"/>
<feature type="region of interest" description="Disordered" evidence="6">
    <location>
        <begin position="263"/>
        <end position="285"/>
    </location>
</feature>
<keyword evidence="4 7" id="KW-1133">Transmembrane helix</keyword>
<evidence type="ECO:0000259" key="8">
    <source>
        <dbReference type="PROSITE" id="PS50850"/>
    </source>
</evidence>
<keyword evidence="2" id="KW-0813">Transport</keyword>
<dbReference type="EMBL" id="LCTW02000054">
    <property type="protein sequence ID" value="KXX80635.1"/>
    <property type="molecule type" value="Genomic_DNA"/>
</dbReference>
<keyword evidence="10" id="KW-1185">Reference proteome</keyword>
<feature type="transmembrane region" description="Helical" evidence="7">
    <location>
        <begin position="46"/>
        <end position="69"/>
    </location>
</feature>
<feature type="transmembrane region" description="Helical" evidence="7">
    <location>
        <begin position="12"/>
        <end position="34"/>
    </location>
</feature>
<dbReference type="InterPro" id="IPR020846">
    <property type="entry name" value="MFS_dom"/>
</dbReference>
<feature type="transmembrane region" description="Helical" evidence="7">
    <location>
        <begin position="390"/>
        <end position="409"/>
    </location>
</feature>
<dbReference type="Proteomes" id="UP000078237">
    <property type="component" value="Unassembled WGS sequence"/>
</dbReference>
<protein>
    <submittedName>
        <fullName evidence="9">Protein ZINC INDUCED FACILITATOR-LIKE 1</fullName>
    </submittedName>
</protein>
<organism evidence="9 10">
    <name type="scientific">Madurella mycetomatis</name>
    <dbReference type="NCBI Taxonomy" id="100816"/>
    <lineage>
        <taxon>Eukaryota</taxon>
        <taxon>Fungi</taxon>
        <taxon>Dikarya</taxon>
        <taxon>Ascomycota</taxon>
        <taxon>Pezizomycotina</taxon>
        <taxon>Sordariomycetes</taxon>
        <taxon>Sordariomycetidae</taxon>
        <taxon>Sordariales</taxon>
        <taxon>Sordariales incertae sedis</taxon>
        <taxon>Madurella</taxon>
    </lineage>
</organism>
<dbReference type="PANTHER" id="PTHR23504:SF15">
    <property type="entry name" value="MAJOR FACILITATOR SUPERFAMILY (MFS) PROFILE DOMAIN-CONTAINING PROTEIN"/>
    <property type="match status" value="1"/>
</dbReference>
<dbReference type="Pfam" id="PF07690">
    <property type="entry name" value="MFS_1"/>
    <property type="match status" value="1"/>
</dbReference>
<dbReference type="InterPro" id="IPR011701">
    <property type="entry name" value="MFS"/>
</dbReference>
<evidence type="ECO:0000256" key="6">
    <source>
        <dbReference type="SAM" id="MobiDB-lite"/>
    </source>
</evidence>
<feature type="transmembrane region" description="Helical" evidence="7">
    <location>
        <begin position="295"/>
        <end position="315"/>
    </location>
</feature>
<evidence type="ECO:0000256" key="1">
    <source>
        <dbReference type="ARBA" id="ARBA00004141"/>
    </source>
</evidence>
<evidence type="ECO:0000313" key="10">
    <source>
        <dbReference type="Proteomes" id="UP000078237"/>
    </source>
</evidence>
<dbReference type="Gene3D" id="1.20.1250.20">
    <property type="entry name" value="MFS general substrate transporter like domains"/>
    <property type="match status" value="1"/>
</dbReference>
<feature type="transmembrane region" description="Helical" evidence="7">
    <location>
        <begin position="358"/>
        <end position="378"/>
    </location>
</feature>